<reference evidence="1" key="1">
    <citation type="submission" date="2018-05" db="EMBL/GenBank/DDBJ databases">
        <authorList>
            <person name="Lanie J.A."/>
            <person name="Ng W.-L."/>
            <person name="Kazmierczak K.M."/>
            <person name="Andrzejewski T.M."/>
            <person name="Davidsen T.M."/>
            <person name="Wayne K.J."/>
            <person name="Tettelin H."/>
            <person name="Glass J.I."/>
            <person name="Rusch D."/>
            <person name="Podicherti R."/>
            <person name="Tsui H.-C.T."/>
            <person name="Winkler M.E."/>
        </authorList>
    </citation>
    <scope>NUCLEOTIDE SEQUENCE</scope>
</reference>
<name>A0A383ASW5_9ZZZZ</name>
<sequence>MNYKIGIMQGRLLPKFKHQFQAHPFGYWQEEFHLAKKINLECI</sequence>
<dbReference type="EMBL" id="UINC01194700">
    <property type="protein sequence ID" value="SVE10917.1"/>
    <property type="molecule type" value="Genomic_DNA"/>
</dbReference>
<gene>
    <name evidence="1" type="ORF">METZ01_LOCUS463771</name>
</gene>
<organism evidence="1">
    <name type="scientific">marine metagenome</name>
    <dbReference type="NCBI Taxonomy" id="408172"/>
    <lineage>
        <taxon>unclassified sequences</taxon>
        <taxon>metagenomes</taxon>
        <taxon>ecological metagenomes</taxon>
    </lineage>
</organism>
<proteinExistence type="predicted"/>
<feature type="non-terminal residue" evidence="1">
    <location>
        <position position="43"/>
    </location>
</feature>
<feature type="non-terminal residue" evidence="1">
    <location>
        <position position="1"/>
    </location>
</feature>
<accession>A0A383ASW5</accession>
<evidence type="ECO:0000313" key="1">
    <source>
        <dbReference type="EMBL" id="SVE10917.1"/>
    </source>
</evidence>
<dbReference type="AlphaFoldDB" id="A0A383ASW5"/>
<protein>
    <submittedName>
        <fullName evidence="1">Uncharacterized protein</fullName>
    </submittedName>
</protein>